<dbReference type="RefSeq" id="WP_074936297.1">
    <property type="nucleotide sequence ID" value="NZ_FOLN01000002.1"/>
</dbReference>
<sequence>MMHIVKTSVGVMQVYENYVIGIVNEGETVTDLSNADLFKIAKTHFKNKKFVYISHRINSYAVDPVIYIQASKIENLVGFAIVSSKKIARINSQIEQIFSKKPLKTFTEINDATEWANNAVREADDK</sequence>
<dbReference type="Proteomes" id="UP000294824">
    <property type="component" value="Unassembled WGS sequence"/>
</dbReference>
<accession>A0A4R8MCD9</accession>
<gene>
    <name evidence="1" type="ORF">DFQ06_0342</name>
</gene>
<reference evidence="1 2" key="1">
    <citation type="submission" date="2019-03" db="EMBL/GenBank/DDBJ databases">
        <title>Genomic Encyclopedia of Type Strains, Phase III (KMG-III): the genomes of soil and plant-associated and newly described type strains.</title>
        <authorList>
            <person name="Whitman W."/>
        </authorList>
    </citation>
    <scope>NUCLEOTIDE SEQUENCE [LARGE SCALE GENOMIC DNA]</scope>
    <source>
        <strain evidence="1 2">CECT 8301</strain>
    </source>
</reference>
<protein>
    <recommendedName>
        <fullName evidence="3">STAS/SEC14 domain-containing protein</fullName>
    </recommendedName>
</protein>
<evidence type="ECO:0008006" key="3">
    <source>
        <dbReference type="Google" id="ProtNLM"/>
    </source>
</evidence>
<organism evidence="1 2">
    <name type="scientific">Algibacter lectus</name>
    <dbReference type="NCBI Taxonomy" id="221126"/>
    <lineage>
        <taxon>Bacteria</taxon>
        <taxon>Pseudomonadati</taxon>
        <taxon>Bacteroidota</taxon>
        <taxon>Flavobacteriia</taxon>
        <taxon>Flavobacteriales</taxon>
        <taxon>Flavobacteriaceae</taxon>
        <taxon>Algibacter</taxon>
    </lineage>
</organism>
<evidence type="ECO:0000313" key="2">
    <source>
        <dbReference type="Proteomes" id="UP000294824"/>
    </source>
</evidence>
<dbReference type="EMBL" id="SORL01000007">
    <property type="protein sequence ID" value="TDY63459.1"/>
    <property type="molecule type" value="Genomic_DNA"/>
</dbReference>
<comment type="caution">
    <text evidence="1">The sequence shown here is derived from an EMBL/GenBank/DDBJ whole genome shotgun (WGS) entry which is preliminary data.</text>
</comment>
<keyword evidence="2" id="KW-1185">Reference proteome</keyword>
<name>A0A4R8MCD9_9FLAO</name>
<dbReference type="AlphaFoldDB" id="A0A4R8MCD9"/>
<evidence type="ECO:0000313" key="1">
    <source>
        <dbReference type="EMBL" id="TDY63459.1"/>
    </source>
</evidence>
<proteinExistence type="predicted"/>